<evidence type="ECO:0000313" key="2">
    <source>
        <dbReference type="Proteomes" id="UP000035489"/>
    </source>
</evidence>
<proteinExistence type="predicted"/>
<protein>
    <submittedName>
        <fullName evidence="1">Uncharacterized protein</fullName>
    </submittedName>
</protein>
<dbReference type="STRING" id="1225564.AA309_30410"/>
<dbReference type="EMBL" id="LCYG01000134">
    <property type="protein sequence ID" value="KLK89614.1"/>
    <property type="molecule type" value="Genomic_DNA"/>
</dbReference>
<reference evidence="1 2" key="1">
    <citation type="submission" date="2015-05" db="EMBL/GenBank/DDBJ databases">
        <title>Draft genome sequence of Microvirga vignae strain BR3299, a novel nitrogen fixing bacteria isolated from Brazil semi-aired region.</title>
        <authorList>
            <person name="Zilli J.E."/>
            <person name="Passos S.R."/>
            <person name="Leite J."/>
            <person name="Baldani J.I."/>
            <person name="Xavier G.R."/>
            <person name="Rumjaneck N.G."/>
            <person name="Simoes-Araujo J.L."/>
        </authorList>
    </citation>
    <scope>NUCLEOTIDE SEQUENCE [LARGE SCALE GENOMIC DNA]</scope>
    <source>
        <strain evidence="1 2">BR3299</strain>
    </source>
</reference>
<organism evidence="1 2">
    <name type="scientific">Microvirga vignae</name>
    <dbReference type="NCBI Taxonomy" id="1225564"/>
    <lineage>
        <taxon>Bacteria</taxon>
        <taxon>Pseudomonadati</taxon>
        <taxon>Pseudomonadota</taxon>
        <taxon>Alphaproteobacteria</taxon>
        <taxon>Hyphomicrobiales</taxon>
        <taxon>Methylobacteriaceae</taxon>
        <taxon>Microvirga</taxon>
    </lineage>
</organism>
<dbReference type="AlphaFoldDB" id="A0A0H1R3I5"/>
<keyword evidence="2" id="KW-1185">Reference proteome</keyword>
<dbReference type="Proteomes" id="UP000035489">
    <property type="component" value="Unassembled WGS sequence"/>
</dbReference>
<sequence>MSVEIERKTLRGLTPYEYICKTWAEQPHRFITDPTHHTLGPNSYSAGAAGATPVTCADGSALSQR</sequence>
<gene>
    <name evidence="1" type="ORF">AA309_30410</name>
</gene>
<dbReference type="RefSeq" id="WP_047192775.1">
    <property type="nucleotide sequence ID" value="NZ_LCYG01000134.1"/>
</dbReference>
<name>A0A0H1R3I5_9HYPH</name>
<evidence type="ECO:0000313" key="1">
    <source>
        <dbReference type="EMBL" id="KLK89614.1"/>
    </source>
</evidence>
<accession>A0A0H1R3I5</accession>
<dbReference type="PATRIC" id="fig|1225564.3.peg.852"/>
<comment type="caution">
    <text evidence="1">The sequence shown here is derived from an EMBL/GenBank/DDBJ whole genome shotgun (WGS) entry which is preliminary data.</text>
</comment>